<dbReference type="NCBIfam" id="TIGR04398">
    <property type="entry name" value="SLAP_DUP"/>
    <property type="match status" value="2"/>
</dbReference>
<dbReference type="AlphaFoldDB" id="A0A151B4J8"/>
<organism evidence="1 2">
    <name type="scientific">Clostridium tepidiprofundi DSM 19306</name>
    <dbReference type="NCBI Taxonomy" id="1121338"/>
    <lineage>
        <taxon>Bacteria</taxon>
        <taxon>Bacillati</taxon>
        <taxon>Bacillota</taxon>
        <taxon>Clostridia</taxon>
        <taxon>Eubacteriales</taxon>
        <taxon>Clostridiaceae</taxon>
        <taxon>Clostridium</taxon>
    </lineage>
</organism>
<proteinExistence type="predicted"/>
<dbReference type="PATRIC" id="fig|1121338.3.peg.1356"/>
<keyword evidence="2" id="KW-1185">Reference proteome</keyword>
<reference evidence="1 2" key="1">
    <citation type="submission" date="2016-02" db="EMBL/GenBank/DDBJ databases">
        <title>Genome sequence of Clostridium tepidiprofundi DSM 19306.</title>
        <authorList>
            <person name="Poehlein A."/>
            <person name="Daniel R."/>
        </authorList>
    </citation>
    <scope>NUCLEOTIDE SEQUENCE [LARGE SCALE GENOMIC DNA]</scope>
    <source>
        <strain evidence="1 2">DSM 19306</strain>
    </source>
</reference>
<evidence type="ECO:0000313" key="2">
    <source>
        <dbReference type="Proteomes" id="UP000075531"/>
    </source>
</evidence>
<dbReference type="EMBL" id="LTBA01000011">
    <property type="protein sequence ID" value="KYH34723.1"/>
    <property type="molecule type" value="Genomic_DNA"/>
</dbReference>
<evidence type="ECO:0000313" key="1">
    <source>
        <dbReference type="EMBL" id="KYH34723.1"/>
    </source>
</evidence>
<dbReference type="STRING" id="1121338.CLTEP_13200"/>
<dbReference type="RefSeq" id="WP_066824310.1">
    <property type="nucleotide sequence ID" value="NZ_LTBA01000011.1"/>
</dbReference>
<dbReference type="InterPro" id="IPR030910">
    <property type="entry name" value="SLAP_dom"/>
</dbReference>
<sequence length="275" mass="31302">MNNDKKVDNKGKEVDIELSLNNVDDTVMSDLHKEMLKDELSNLPPLKIGEVSINGVYTYDMGDKLEVSVYVRNGFSKQISLDIMPLVITNKKGDVLAKQTIDMKELGIIPSMGGRPYKVYFDKKNVFVEKIQEDDWNIKFEKEIKALKTVNVELEELPKNLSFEMREYIMNHIKSLSLVKKGDVSLSTITFSKKRNGSISIVLMVRNGTDKKIKIEKLPISIKDNENNFVGGGLFEIDNIEVNPGKAKVYDFVLKPEKIVNKDADLSKCKVYFTR</sequence>
<protein>
    <recommendedName>
        <fullName evidence="3">SLAP domain-containing protein</fullName>
    </recommendedName>
</protein>
<gene>
    <name evidence="1" type="ORF">CLTEP_13200</name>
</gene>
<name>A0A151B4J8_9CLOT</name>
<comment type="caution">
    <text evidence="1">The sequence shown here is derived from an EMBL/GenBank/DDBJ whole genome shotgun (WGS) entry which is preliminary data.</text>
</comment>
<accession>A0A151B4J8</accession>
<evidence type="ECO:0008006" key="3">
    <source>
        <dbReference type="Google" id="ProtNLM"/>
    </source>
</evidence>
<dbReference type="Proteomes" id="UP000075531">
    <property type="component" value="Unassembled WGS sequence"/>
</dbReference>